<evidence type="ECO:0000313" key="2">
    <source>
        <dbReference type="EMBL" id="VEL17927.1"/>
    </source>
</evidence>
<keyword evidence="3" id="KW-1185">Reference proteome</keyword>
<accession>A0A448WQX3</accession>
<organism evidence="2 3">
    <name type="scientific">Protopolystoma xenopodis</name>
    <dbReference type="NCBI Taxonomy" id="117903"/>
    <lineage>
        <taxon>Eukaryota</taxon>
        <taxon>Metazoa</taxon>
        <taxon>Spiralia</taxon>
        <taxon>Lophotrochozoa</taxon>
        <taxon>Platyhelminthes</taxon>
        <taxon>Monogenea</taxon>
        <taxon>Polyopisthocotylea</taxon>
        <taxon>Polystomatidea</taxon>
        <taxon>Polystomatidae</taxon>
        <taxon>Protopolystoma</taxon>
    </lineage>
</organism>
<dbReference type="EMBL" id="CAAALY010034851">
    <property type="protein sequence ID" value="VEL17927.1"/>
    <property type="molecule type" value="Genomic_DNA"/>
</dbReference>
<proteinExistence type="predicted"/>
<reference evidence="2" key="1">
    <citation type="submission" date="2018-11" db="EMBL/GenBank/DDBJ databases">
        <authorList>
            <consortium name="Pathogen Informatics"/>
        </authorList>
    </citation>
    <scope>NUCLEOTIDE SEQUENCE</scope>
</reference>
<evidence type="ECO:0000256" key="1">
    <source>
        <dbReference type="SAM" id="MobiDB-lite"/>
    </source>
</evidence>
<dbReference type="Proteomes" id="UP000784294">
    <property type="component" value="Unassembled WGS sequence"/>
</dbReference>
<gene>
    <name evidence="2" type="ORF">PXEA_LOCUS11367</name>
</gene>
<dbReference type="AlphaFoldDB" id="A0A448WQX3"/>
<sequence>MSSVVDTERPEIEKCPQPKWQMQLGQNLFLSFFSQLTPKACGETLRRWAPQSCRKRGPLNPKGGGGGKQKNAAVWRRQPLHEADESESAVHLFTTTHLTQLVRADLALTCSSSWPGVVWWSGSRGNRVCLTTDWTVRLQGPAFAGLEQAVAKWTPFVSASNERRTGVALSNRLRKRRLS</sequence>
<feature type="region of interest" description="Disordered" evidence="1">
    <location>
        <begin position="52"/>
        <end position="73"/>
    </location>
</feature>
<comment type="caution">
    <text evidence="2">The sequence shown here is derived from an EMBL/GenBank/DDBJ whole genome shotgun (WGS) entry which is preliminary data.</text>
</comment>
<evidence type="ECO:0000313" key="3">
    <source>
        <dbReference type="Proteomes" id="UP000784294"/>
    </source>
</evidence>
<name>A0A448WQX3_9PLAT</name>
<protein>
    <submittedName>
        <fullName evidence="2">Uncharacterized protein</fullName>
    </submittedName>
</protein>